<sequence>MNIFNKFKSSGYKRVFLAIPLLMAFVIFNAYKGKDTSAVVKPAAQFTKTTLKTDTCDLSNALTTFQYLDGITHITTGIINVSTNAVPDALYYVWYQDDAYLTTTYVPYLDTEPLCGWHDLDVRAVTPCGETNRIGSPYTGAGPHCP</sequence>
<dbReference type="AlphaFoldDB" id="C6XSF6"/>
<proteinExistence type="predicted"/>
<evidence type="ECO:0000313" key="1">
    <source>
        <dbReference type="EMBL" id="ACU03501.1"/>
    </source>
</evidence>
<name>C6XSF6_PEDHD</name>
<reference evidence="1 2" key="1">
    <citation type="journal article" date="2009" name="Stand. Genomic Sci.">
        <title>Complete genome sequence of Pedobacter heparinus type strain (HIM 762-3).</title>
        <authorList>
            <person name="Han C."/>
            <person name="Spring S."/>
            <person name="Lapidus A."/>
            <person name="Del Rio T.G."/>
            <person name="Tice H."/>
            <person name="Copeland A."/>
            <person name="Cheng J.F."/>
            <person name="Lucas S."/>
            <person name="Chen F."/>
            <person name="Nolan M."/>
            <person name="Bruce D."/>
            <person name="Goodwin L."/>
            <person name="Pitluck S."/>
            <person name="Ivanova N."/>
            <person name="Mavromatis K."/>
            <person name="Mikhailova N."/>
            <person name="Pati A."/>
            <person name="Chen A."/>
            <person name="Palaniappan K."/>
            <person name="Land M."/>
            <person name="Hauser L."/>
            <person name="Chang Y.J."/>
            <person name="Jeffries C.C."/>
            <person name="Saunders E."/>
            <person name="Chertkov O."/>
            <person name="Brettin T."/>
            <person name="Goker M."/>
            <person name="Rohde M."/>
            <person name="Bristow J."/>
            <person name="Eisen J.A."/>
            <person name="Markowitz V."/>
            <person name="Hugenholtz P."/>
            <person name="Kyrpides N.C."/>
            <person name="Klenk H.P."/>
            <person name="Detter J.C."/>
        </authorList>
    </citation>
    <scope>NUCLEOTIDE SEQUENCE [LARGE SCALE GENOMIC DNA]</scope>
    <source>
        <strain evidence="2">ATCC 13125 / DSM 2366 / CIP 104194 / JCM 7457 / NBRC 12017 / NCIMB 9290 / NRRL B-14731 / HIM 762-3</strain>
    </source>
</reference>
<dbReference type="KEGG" id="phe:Phep_1285"/>
<dbReference type="EMBL" id="CP001681">
    <property type="protein sequence ID" value="ACU03501.1"/>
    <property type="molecule type" value="Genomic_DNA"/>
</dbReference>
<organism evidence="1 2">
    <name type="scientific">Pedobacter heparinus (strain ATCC 13125 / DSM 2366 / CIP 104194 / JCM 7457 / NBRC 12017 / NCIMB 9290 / NRRL B-14731 / HIM 762-3)</name>
    <dbReference type="NCBI Taxonomy" id="485917"/>
    <lineage>
        <taxon>Bacteria</taxon>
        <taxon>Pseudomonadati</taxon>
        <taxon>Bacteroidota</taxon>
        <taxon>Sphingobacteriia</taxon>
        <taxon>Sphingobacteriales</taxon>
        <taxon>Sphingobacteriaceae</taxon>
        <taxon>Pedobacter</taxon>
    </lineage>
</organism>
<accession>C6XSF6</accession>
<dbReference type="RefSeq" id="WP_012781445.1">
    <property type="nucleotide sequence ID" value="NC_013061.1"/>
</dbReference>
<evidence type="ECO:0000313" key="2">
    <source>
        <dbReference type="Proteomes" id="UP000000852"/>
    </source>
</evidence>
<dbReference type="STRING" id="485917.Phep_1285"/>
<dbReference type="HOGENOM" id="CLU_1775671_0_0_10"/>
<gene>
    <name evidence="1" type="ordered locus">Phep_1285</name>
</gene>
<keyword evidence="2" id="KW-1185">Reference proteome</keyword>
<dbReference type="Proteomes" id="UP000000852">
    <property type="component" value="Chromosome"/>
</dbReference>
<protein>
    <submittedName>
        <fullName evidence="1">Uncharacterized protein</fullName>
    </submittedName>
</protein>